<reference evidence="2 3" key="1">
    <citation type="submission" date="2018-06" db="EMBL/GenBank/DDBJ databases">
        <authorList>
            <consortium name="Pathogen Informatics"/>
            <person name="Doyle S."/>
        </authorList>
    </citation>
    <scope>NUCLEOTIDE SEQUENCE [LARGE SCALE GENOMIC DNA]</scope>
    <source>
        <strain evidence="2 3">NCTC10738</strain>
    </source>
</reference>
<dbReference type="RefSeq" id="WP_115388977.1">
    <property type="nucleotide sequence ID" value="NZ_CP068228.1"/>
</dbReference>
<dbReference type="Proteomes" id="UP000254069">
    <property type="component" value="Unassembled WGS sequence"/>
</dbReference>
<evidence type="ECO:0000313" key="3">
    <source>
        <dbReference type="Proteomes" id="UP000254069"/>
    </source>
</evidence>
<keyword evidence="3" id="KW-1185">Reference proteome</keyword>
<evidence type="ECO:0000256" key="1">
    <source>
        <dbReference type="SAM" id="Phobius"/>
    </source>
</evidence>
<evidence type="ECO:0000313" key="2">
    <source>
        <dbReference type="EMBL" id="SUI46320.1"/>
    </source>
</evidence>
<sequence>MQKMYGLLLVCVALVIYTTAISIGIAWFAFCFGTFLIGVILLLFAPLLLITPPMFVFSLGHAPMAYGMKLLVNSKQELWEGQLESLNKKIMEFDQERLDYYMTKFYHTHENRALFPEEWKECQSYNKAFFNTVFKRDKLYQKLNKNTPFISTAHGGGRNSKEL</sequence>
<gene>
    <name evidence="2" type="ORF">NCTC10738_00166</name>
</gene>
<accession>A0A379YKU7</accession>
<feature type="transmembrane region" description="Helical" evidence="1">
    <location>
        <begin position="35"/>
        <end position="59"/>
    </location>
</feature>
<keyword evidence="1" id="KW-0472">Membrane</keyword>
<protein>
    <submittedName>
        <fullName evidence="2">Uncharacterized protein</fullName>
    </submittedName>
</protein>
<organism evidence="2 3">
    <name type="scientific">Shewanella algae</name>
    <dbReference type="NCBI Taxonomy" id="38313"/>
    <lineage>
        <taxon>Bacteria</taxon>
        <taxon>Pseudomonadati</taxon>
        <taxon>Pseudomonadota</taxon>
        <taxon>Gammaproteobacteria</taxon>
        <taxon>Alteromonadales</taxon>
        <taxon>Shewanellaceae</taxon>
        <taxon>Shewanella</taxon>
    </lineage>
</organism>
<keyword evidence="1" id="KW-0812">Transmembrane</keyword>
<keyword evidence="1" id="KW-1133">Transmembrane helix</keyword>
<name>A0A379YKU7_9GAMM</name>
<dbReference type="AlphaFoldDB" id="A0A379YKU7"/>
<feature type="transmembrane region" description="Helical" evidence="1">
    <location>
        <begin position="7"/>
        <end position="29"/>
    </location>
</feature>
<dbReference type="EMBL" id="UGYO01000001">
    <property type="protein sequence ID" value="SUI46320.1"/>
    <property type="molecule type" value="Genomic_DNA"/>
</dbReference>
<proteinExistence type="predicted"/>